<dbReference type="OrthoDB" id="510958at2759"/>
<feature type="compositionally biased region" description="Basic and acidic residues" evidence="9">
    <location>
        <begin position="15"/>
        <end position="29"/>
    </location>
</feature>
<feature type="domain" description="TFIIS-type" evidence="10">
    <location>
        <begin position="260"/>
        <end position="300"/>
    </location>
</feature>
<gene>
    <name evidence="11" type="ORF">UREG_02414</name>
</gene>
<dbReference type="PANTHER" id="PTHR11239">
    <property type="entry name" value="DNA-DIRECTED RNA POLYMERASE"/>
    <property type="match status" value="1"/>
</dbReference>
<keyword evidence="12" id="KW-1185">Reference proteome</keyword>
<proteinExistence type="predicted"/>
<dbReference type="InterPro" id="IPR025718">
    <property type="entry name" value="SAP30_Sin3-bd"/>
</dbReference>
<dbReference type="EMBL" id="CH476615">
    <property type="protein sequence ID" value="EEP77565.1"/>
    <property type="molecule type" value="Genomic_DNA"/>
</dbReference>
<name>C4JFT0_UNCRE</name>
<evidence type="ECO:0000256" key="8">
    <source>
        <dbReference type="PROSITE-ProRule" id="PRU00472"/>
    </source>
</evidence>
<keyword evidence="5 8" id="KW-0863">Zinc-finger</keyword>
<feature type="compositionally biased region" description="Low complexity" evidence="9">
    <location>
        <begin position="121"/>
        <end position="138"/>
    </location>
</feature>
<dbReference type="HOGENOM" id="CLU_861061_0_0_1"/>
<dbReference type="GO" id="GO:0008270">
    <property type="term" value="F:zinc ion binding"/>
    <property type="evidence" value="ECO:0007669"/>
    <property type="project" value="UniProtKB-KW"/>
</dbReference>
<dbReference type="VEuPathDB" id="FungiDB:UREG_02414"/>
<evidence type="ECO:0000256" key="9">
    <source>
        <dbReference type="SAM" id="MobiDB-lite"/>
    </source>
</evidence>
<dbReference type="GO" id="GO:0003899">
    <property type="term" value="F:DNA-directed RNA polymerase activity"/>
    <property type="evidence" value="ECO:0007669"/>
    <property type="project" value="InterPro"/>
</dbReference>
<protein>
    <recommendedName>
        <fullName evidence="2">DNA-directed RNA polymerase I subunit RPA12</fullName>
    </recommendedName>
</protein>
<dbReference type="Gene3D" id="2.20.25.10">
    <property type="match status" value="1"/>
</dbReference>
<dbReference type="Proteomes" id="UP000002058">
    <property type="component" value="Unassembled WGS sequence"/>
</dbReference>
<dbReference type="PROSITE" id="PS51133">
    <property type="entry name" value="ZF_TFIIS_2"/>
    <property type="match status" value="1"/>
</dbReference>
<keyword evidence="4" id="KW-0479">Metal-binding</keyword>
<dbReference type="RefSeq" id="XP_002542898.1">
    <property type="nucleotide sequence ID" value="XM_002542852.1"/>
</dbReference>
<feature type="region of interest" description="Disordered" evidence="9">
    <location>
        <begin position="121"/>
        <end position="156"/>
    </location>
</feature>
<keyword evidence="6" id="KW-0862">Zinc</keyword>
<organism evidence="11 12">
    <name type="scientific">Uncinocarpus reesii (strain UAMH 1704)</name>
    <dbReference type="NCBI Taxonomy" id="336963"/>
    <lineage>
        <taxon>Eukaryota</taxon>
        <taxon>Fungi</taxon>
        <taxon>Dikarya</taxon>
        <taxon>Ascomycota</taxon>
        <taxon>Pezizomycotina</taxon>
        <taxon>Eurotiomycetes</taxon>
        <taxon>Eurotiomycetidae</taxon>
        <taxon>Onygenales</taxon>
        <taxon>Onygenaceae</taxon>
        <taxon>Uncinocarpus</taxon>
    </lineage>
</organism>
<dbReference type="AlphaFoldDB" id="C4JFT0"/>
<evidence type="ECO:0000313" key="12">
    <source>
        <dbReference type="Proteomes" id="UP000002058"/>
    </source>
</evidence>
<dbReference type="GO" id="GO:0006363">
    <property type="term" value="P:termination of RNA polymerase I transcription"/>
    <property type="evidence" value="ECO:0007669"/>
    <property type="project" value="TreeGrafter"/>
</dbReference>
<comment type="subcellular location">
    <subcellularLocation>
        <location evidence="1">Nucleus</location>
        <location evidence="1">Nucleolus</location>
    </subcellularLocation>
</comment>
<keyword evidence="3" id="KW-0240">DNA-directed RNA polymerase</keyword>
<evidence type="ECO:0000259" key="10">
    <source>
        <dbReference type="PROSITE" id="PS51133"/>
    </source>
</evidence>
<evidence type="ECO:0000256" key="6">
    <source>
        <dbReference type="ARBA" id="ARBA00022833"/>
    </source>
</evidence>
<dbReference type="SUPFAM" id="SSF57783">
    <property type="entry name" value="Zinc beta-ribbon"/>
    <property type="match status" value="1"/>
</dbReference>
<feature type="region of interest" description="Disordered" evidence="9">
    <location>
        <begin position="1"/>
        <end position="53"/>
    </location>
</feature>
<dbReference type="GO" id="GO:0005736">
    <property type="term" value="C:RNA polymerase I complex"/>
    <property type="evidence" value="ECO:0007669"/>
    <property type="project" value="TreeGrafter"/>
</dbReference>
<dbReference type="eggNOG" id="KOG2907">
    <property type="taxonomic scope" value="Eukaryota"/>
</dbReference>
<evidence type="ECO:0000256" key="2">
    <source>
        <dbReference type="ARBA" id="ARBA00018784"/>
    </source>
</evidence>
<dbReference type="InterPro" id="IPR034004">
    <property type="entry name" value="Zn_ribbon_RPA12_C"/>
</dbReference>
<evidence type="ECO:0000256" key="4">
    <source>
        <dbReference type="ARBA" id="ARBA00022723"/>
    </source>
</evidence>
<keyword evidence="7" id="KW-0539">Nucleus</keyword>
<dbReference type="STRING" id="336963.C4JFT0"/>
<evidence type="ECO:0000256" key="7">
    <source>
        <dbReference type="ARBA" id="ARBA00023242"/>
    </source>
</evidence>
<dbReference type="PANTHER" id="PTHR11239:SF14">
    <property type="entry name" value="DNA-DIRECTED RNA POLYMERASE I SUBUNIT RPA12"/>
    <property type="match status" value="1"/>
</dbReference>
<dbReference type="InterPro" id="IPR012164">
    <property type="entry name" value="Rpa12/Rpb9/Rpc10/TFS"/>
</dbReference>
<reference evidence="12" key="1">
    <citation type="journal article" date="2009" name="Genome Res.">
        <title>Comparative genomic analyses of the human fungal pathogens Coccidioides and their relatives.</title>
        <authorList>
            <person name="Sharpton T.J."/>
            <person name="Stajich J.E."/>
            <person name="Rounsley S.D."/>
            <person name="Gardner M.J."/>
            <person name="Wortman J.R."/>
            <person name="Jordar V.S."/>
            <person name="Maiti R."/>
            <person name="Kodira C.D."/>
            <person name="Neafsey D.E."/>
            <person name="Zeng Q."/>
            <person name="Hung C.-Y."/>
            <person name="McMahan C."/>
            <person name="Muszewska A."/>
            <person name="Grynberg M."/>
            <person name="Mandel M.A."/>
            <person name="Kellner E.M."/>
            <person name="Barker B.M."/>
            <person name="Galgiani J.N."/>
            <person name="Orbach M.J."/>
            <person name="Kirkland T.N."/>
            <person name="Cole G.T."/>
            <person name="Henn M.R."/>
            <person name="Birren B.W."/>
            <person name="Taylor J.W."/>
        </authorList>
    </citation>
    <scope>NUCLEOTIDE SEQUENCE [LARGE SCALE GENOMIC DNA]</scope>
    <source>
        <strain evidence="12">UAMH 1704</strain>
    </source>
</reference>
<dbReference type="Pfam" id="PF01096">
    <property type="entry name" value="Zn_ribbon_TFIIS"/>
    <property type="match status" value="1"/>
</dbReference>
<dbReference type="CDD" id="cd10507">
    <property type="entry name" value="Zn-ribbon_RPA12"/>
    <property type="match status" value="1"/>
</dbReference>
<dbReference type="KEGG" id="ure:UREG_02414"/>
<keyword evidence="3" id="KW-0804">Transcription</keyword>
<dbReference type="InterPro" id="IPR001222">
    <property type="entry name" value="Znf_TFIIS"/>
</dbReference>
<sequence>MAPPRQRGPAATNLDDSRSEASSGQRERQFGASKGRRGGNTATATSKDAKPPHPAVVLAGEAEQTTTEHPAINWSTMPLSVLHQYRYVHNLPCPSAFSSQINSILLSRGIGLRSPTAIAARNAQRAANRTPQSSSSSSKRAKEATSGTQDGVGLHPVSQARVSKDHLASAVRKHFNNTAISEQDAIARSLRAPSRKAMVVQFCEDCGNLLDDIPDELLRYTALNYTQTSTSENFPSRLRNKLKSYTQEVTREAVGSGPQIEMDCVKCPSREVTYAQVQLRSADEGSTIFYTCMKCKHRKTTKQTDLDCLDSGRDKTIYWLEPS</sequence>
<dbReference type="GeneID" id="8437921"/>
<dbReference type="GO" id="GO:0003676">
    <property type="term" value="F:nucleic acid binding"/>
    <property type="evidence" value="ECO:0007669"/>
    <property type="project" value="InterPro"/>
</dbReference>
<accession>C4JFT0</accession>
<dbReference type="SMART" id="SM00440">
    <property type="entry name" value="ZnF_C2C2"/>
    <property type="match status" value="1"/>
</dbReference>
<dbReference type="Pfam" id="PF13867">
    <property type="entry name" value="SAP30_Sin3_bdg"/>
    <property type="match status" value="1"/>
</dbReference>
<evidence type="ECO:0000256" key="5">
    <source>
        <dbReference type="ARBA" id="ARBA00022771"/>
    </source>
</evidence>
<dbReference type="InParanoid" id="C4JFT0"/>
<evidence type="ECO:0000313" key="11">
    <source>
        <dbReference type="EMBL" id="EEP77565.1"/>
    </source>
</evidence>
<evidence type="ECO:0000256" key="1">
    <source>
        <dbReference type="ARBA" id="ARBA00004604"/>
    </source>
</evidence>
<evidence type="ECO:0000256" key="3">
    <source>
        <dbReference type="ARBA" id="ARBA00022478"/>
    </source>
</evidence>